<dbReference type="GO" id="GO:0005886">
    <property type="term" value="C:plasma membrane"/>
    <property type="evidence" value="ECO:0007669"/>
    <property type="project" value="UniProtKB-SubCell"/>
</dbReference>
<dbReference type="Gene3D" id="3.30.160.60">
    <property type="entry name" value="Classic Zinc Finger"/>
    <property type="match status" value="1"/>
</dbReference>
<keyword evidence="9" id="KW-1185">Reference proteome</keyword>
<keyword evidence="6 7" id="KW-0961">Cell wall biogenesis/degradation</keyword>
<evidence type="ECO:0000256" key="5">
    <source>
        <dbReference type="ARBA" id="ARBA00023239"/>
    </source>
</evidence>
<dbReference type="EMBL" id="QLSZ01000001">
    <property type="protein sequence ID" value="RAR75769.1"/>
    <property type="molecule type" value="Genomic_DNA"/>
</dbReference>
<name>A0A328YPN1_9FLAO</name>
<accession>A0A328YPN1</accession>
<comment type="subcellular location">
    <subcellularLocation>
        <location evidence="7">Cell membrane</location>
        <topology evidence="7">Single-pass membrane protein</topology>
    </subcellularLocation>
</comment>
<evidence type="ECO:0000256" key="3">
    <source>
        <dbReference type="ARBA" id="ARBA00022989"/>
    </source>
</evidence>
<keyword evidence="2 7" id="KW-0812">Transmembrane</keyword>
<evidence type="ECO:0000313" key="9">
    <source>
        <dbReference type="Proteomes" id="UP000248840"/>
    </source>
</evidence>
<reference evidence="8 9" key="1">
    <citation type="submission" date="2018-06" db="EMBL/GenBank/DDBJ databases">
        <title>Genomic Encyclopedia of Archaeal and Bacterial Type Strains, Phase II (KMG-II): from individual species to whole genera.</title>
        <authorList>
            <person name="Goeker M."/>
        </authorList>
    </citation>
    <scope>NUCLEOTIDE SEQUENCE [LARGE SCALE GENOMIC DNA]</scope>
    <source>
        <strain evidence="8 9">DSM 25663</strain>
    </source>
</reference>
<dbReference type="PANTHER" id="PTHR30518">
    <property type="entry name" value="ENDOLYTIC MUREIN TRANSGLYCOSYLASE"/>
    <property type="match status" value="1"/>
</dbReference>
<evidence type="ECO:0000256" key="7">
    <source>
        <dbReference type="HAMAP-Rule" id="MF_02065"/>
    </source>
</evidence>
<dbReference type="RefSeq" id="WP_317048361.1">
    <property type="nucleotide sequence ID" value="NZ_QLSZ01000001.1"/>
</dbReference>
<proteinExistence type="inferred from homology"/>
<dbReference type="GO" id="GO:0009252">
    <property type="term" value="P:peptidoglycan biosynthetic process"/>
    <property type="evidence" value="ECO:0007669"/>
    <property type="project" value="UniProtKB-UniRule"/>
</dbReference>
<comment type="catalytic activity">
    <reaction evidence="7">
        <text>a peptidoglycan chain = a peptidoglycan chain with N-acetyl-1,6-anhydromuramyl-[peptide] at the reducing end + a peptidoglycan chain with N-acetylglucosamine at the non-reducing end.</text>
        <dbReference type="EC" id="4.2.2.29"/>
    </reaction>
</comment>
<keyword evidence="5 7" id="KW-0456">Lyase</keyword>
<comment type="similarity">
    <text evidence="7">Belongs to the transglycosylase MltG family.</text>
</comment>
<dbReference type="Proteomes" id="UP000248840">
    <property type="component" value="Unassembled WGS sequence"/>
</dbReference>
<dbReference type="CDD" id="cd08010">
    <property type="entry name" value="MltG_like"/>
    <property type="match status" value="1"/>
</dbReference>
<comment type="function">
    <text evidence="7">Functions as a peptidoglycan terminase that cleaves nascent peptidoglycan strands endolytically to terminate their elongation.</text>
</comment>
<feature type="site" description="Important for catalytic activity" evidence="7">
    <location>
        <position position="217"/>
    </location>
</feature>
<keyword evidence="1 7" id="KW-1003">Cell membrane</keyword>
<evidence type="ECO:0000256" key="1">
    <source>
        <dbReference type="ARBA" id="ARBA00022475"/>
    </source>
</evidence>
<protein>
    <recommendedName>
        <fullName evidence="7">Endolytic murein transglycosylase</fullName>
        <ecNumber evidence="7">4.2.2.29</ecNumber>
    </recommendedName>
    <alternativeName>
        <fullName evidence="7">Peptidoglycan lytic transglycosylase</fullName>
    </alternativeName>
    <alternativeName>
        <fullName evidence="7">Peptidoglycan polymerization terminase</fullName>
    </alternativeName>
</protein>
<dbReference type="EC" id="4.2.2.29" evidence="7"/>
<dbReference type="GO" id="GO:0071555">
    <property type="term" value="P:cell wall organization"/>
    <property type="evidence" value="ECO:0007669"/>
    <property type="project" value="UniProtKB-KW"/>
</dbReference>
<dbReference type="NCBIfam" id="TIGR00247">
    <property type="entry name" value="endolytic transglycosylase MltG"/>
    <property type="match status" value="1"/>
</dbReference>
<comment type="caution">
    <text evidence="8">The sequence shown here is derived from an EMBL/GenBank/DDBJ whole genome shotgun (WGS) entry which is preliminary data.</text>
</comment>
<evidence type="ECO:0000256" key="2">
    <source>
        <dbReference type="ARBA" id="ARBA00022692"/>
    </source>
</evidence>
<dbReference type="AlphaFoldDB" id="A0A328YPN1"/>
<organism evidence="8 9">
    <name type="scientific">Flavobacterium aciduliphilum</name>
    <dbReference type="NCBI Taxonomy" id="1101402"/>
    <lineage>
        <taxon>Bacteria</taxon>
        <taxon>Pseudomonadati</taxon>
        <taxon>Bacteroidota</taxon>
        <taxon>Flavobacteriia</taxon>
        <taxon>Flavobacteriales</taxon>
        <taxon>Flavobacteriaceae</taxon>
        <taxon>Flavobacterium</taxon>
    </lineage>
</organism>
<dbReference type="PANTHER" id="PTHR30518:SF2">
    <property type="entry name" value="ENDOLYTIC MUREIN TRANSGLYCOSYLASE"/>
    <property type="match status" value="1"/>
</dbReference>
<keyword evidence="4 7" id="KW-0472">Membrane</keyword>
<evidence type="ECO:0000256" key="6">
    <source>
        <dbReference type="ARBA" id="ARBA00023316"/>
    </source>
</evidence>
<dbReference type="GO" id="GO:0008932">
    <property type="term" value="F:lytic endotransglycosylase activity"/>
    <property type="evidence" value="ECO:0007669"/>
    <property type="project" value="UniProtKB-UniRule"/>
</dbReference>
<evidence type="ECO:0000313" key="8">
    <source>
        <dbReference type="EMBL" id="RAR75769.1"/>
    </source>
</evidence>
<gene>
    <name evidence="7" type="primary">mltG</name>
    <name evidence="8" type="ORF">CLV55_101474</name>
</gene>
<keyword evidence="3 7" id="KW-1133">Transmembrane helix</keyword>
<feature type="transmembrane region" description="Helical" evidence="7">
    <location>
        <begin position="12"/>
        <end position="31"/>
    </location>
</feature>
<dbReference type="InterPro" id="IPR003770">
    <property type="entry name" value="MLTG-like"/>
</dbReference>
<dbReference type="HAMAP" id="MF_02065">
    <property type="entry name" value="MltG"/>
    <property type="match status" value="1"/>
</dbReference>
<sequence length="348" mass="39833">MALMLTKKSKIRIGIGAGLFLAVILFGYIKFFSSNTTITKEEQFVTIPTGATYEEVKQIMKPLVGNLSGFEMMASLRSYDKHVKPGRFLIKKGMGNFALVAALRRNIPVKLSFNNQERLEDLCVRFSSMLEPDTTKMLGAFRDSVFLKKNGFTKENVIAMFIPNSYEFYWNISAEKFREKMLQEYHTFWNKDRLKKANQLQLTPVEVMTLASIVHKETVKIEERPKVARVYLNRLQQGMPLQADPTVIYALKLKQNDFSQIIKRVLYNDLSIHSPYNTYVNIGLPPGPIALPDISAIDAVLNPDTNDYLYFCASVDRFGYHEFASTYAQHQVNAKKYADWLNSTGTNR</sequence>
<evidence type="ECO:0000256" key="4">
    <source>
        <dbReference type="ARBA" id="ARBA00023136"/>
    </source>
</evidence>
<dbReference type="Pfam" id="PF02618">
    <property type="entry name" value="YceG"/>
    <property type="match status" value="1"/>
</dbReference>